<evidence type="ECO:0000313" key="6">
    <source>
        <dbReference type="Proteomes" id="UP001500171"/>
    </source>
</evidence>
<keyword evidence="1" id="KW-0805">Transcription regulation</keyword>
<dbReference type="InterPro" id="IPR015358">
    <property type="entry name" value="Tscrpt_reg_MerR_DNA-bd"/>
</dbReference>
<dbReference type="InterPro" id="IPR047057">
    <property type="entry name" value="MerR_fam"/>
</dbReference>
<dbReference type="Proteomes" id="UP001500171">
    <property type="component" value="Unassembled WGS sequence"/>
</dbReference>
<reference evidence="6" key="1">
    <citation type="journal article" date="2019" name="Int. J. Syst. Evol. Microbiol.">
        <title>The Global Catalogue of Microorganisms (GCM) 10K type strain sequencing project: providing services to taxonomists for standard genome sequencing and annotation.</title>
        <authorList>
            <consortium name="The Broad Institute Genomics Platform"/>
            <consortium name="The Broad Institute Genome Sequencing Center for Infectious Disease"/>
            <person name="Wu L."/>
            <person name="Ma J."/>
        </authorList>
    </citation>
    <scope>NUCLEOTIDE SEQUENCE [LARGE SCALE GENOMIC DNA]</scope>
    <source>
        <strain evidence="6">JCM 18050</strain>
    </source>
</reference>
<dbReference type="Pfam" id="PF00376">
    <property type="entry name" value="MerR"/>
    <property type="match status" value="1"/>
</dbReference>
<evidence type="ECO:0000256" key="1">
    <source>
        <dbReference type="ARBA" id="ARBA00023015"/>
    </source>
</evidence>
<dbReference type="PROSITE" id="PS50937">
    <property type="entry name" value="HTH_MERR_2"/>
    <property type="match status" value="1"/>
</dbReference>
<keyword evidence="2" id="KW-0238">DNA-binding</keyword>
<organism evidence="5 6">
    <name type="scientific">Orbus sasakiae</name>
    <dbReference type="NCBI Taxonomy" id="1078475"/>
    <lineage>
        <taxon>Bacteria</taxon>
        <taxon>Pseudomonadati</taxon>
        <taxon>Pseudomonadota</taxon>
        <taxon>Gammaproteobacteria</taxon>
        <taxon>Orbales</taxon>
        <taxon>Orbaceae</taxon>
        <taxon>Orbus</taxon>
    </lineage>
</organism>
<evidence type="ECO:0000313" key="5">
    <source>
        <dbReference type="EMBL" id="GAA5112198.1"/>
    </source>
</evidence>
<comment type="caution">
    <text evidence="5">The sequence shown here is derived from an EMBL/GenBank/DDBJ whole genome shotgun (WGS) entry which is preliminary data.</text>
</comment>
<dbReference type="InterPro" id="IPR000551">
    <property type="entry name" value="MerR-type_HTH_dom"/>
</dbReference>
<name>A0ABP9NAW9_9GAMM</name>
<dbReference type="SUPFAM" id="SSF46955">
    <property type="entry name" value="Putative DNA-binding domain"/>
    <property type="match status" value="1"/>
</dbReference>
<dbReference type="PRINTS" id="PR00040">
    <property type="entry name" value="HTHMERR"/>
</dbReference>
<gene>
    <name evidence="5" type="primary">cueR</name>
    <name evidence="5" type="ORF">GCM10023211_18460</name>
</gene>
<dbReference type="SMART" id="SM00422">
    <property type="entry name" value="HTH_MERR"/>
    <property type="match status" value="1"/>
</dbReference>
<evidence type="ECO:0000256" key="3">
    <source>
        <dbReference type="ARBA" id="ARBA00023163"/>
    </source>
</evidence>
<feature type="domain" description="HTH merR-type" evidence="4">
    <location>
        <begin position="18"/>
        <end position="87"/>
    </location>
</feature>
<keyword evidence="6" id="KW-1185">Reference proteome</keyword>
<accession>A0ABP9NAW9</accession>
<evidence type="ECO:0000259" key="4">
    <source>
        <dbReference type="PROSITE" id="PS50937"/>
    </source>
</evidence>
<proteinExistence type="predicted"/>
<dbReference type="PROSITE" id="PS00552">
    <property type="entry name" value="HTH_MERR_1"/>
    <property type="match status" value="1"/>
</dbReference>
<dbReference type="EMBL" id="BAABHY010000005">
    <property type="protein sequence ID" value="GAA5112198.1"/>
    <property type="molecule type" value="Genomic_DNA"/>
</dbReference>
<dbReference type="InterPro" id="IPR009061">
    <property type="entry name" value="DNA-bd_dom_put_sf"/>
</dbReference>
<dbReference type="Pfam" id="PF09278">
    <property type="entry name" value="MerR-DNA-bind"/>
    <property type="match status" value="1"/>
</dbReference>
<dbReference type="Gene3D" id="1.10.1660.10">
    <property type="match status" value="1"/>
</dbReference>
<protein>
    <submittedName>
        <fullName evidence="5">Cu(I)-responsive transcriptional regulator</fullName>
    </submittedName>
</protein>
<dbReference type="PANTHER" id="PTHR30204">
    <property type="entry name" value="REDOX-CYCLING DRUG-SENSING TRANSCRIPTIONAL ACTIVATOR SOXR"/>
    <property type="match status" value="1"/>
</dbReference>
<evidence type="ECO:0000256" key="2">
    <source>
        <dbReference type="ARBA" id="ARBA00023125"/>
    </source>
</evidence>
<keyword evidence="3" id="KW-0804">Transcription</keyword>
<sequence length="152" mass="17481">MSKNNLKLELNTAKQNGFYEISEAAKLSGVNAKMIRYYESKDLLPQAKRTISNYRIYSAQDIQMLILIKRARSLGFPLEQIKQLLKLWDNQYRASKDVKQLVLGHIAELEDKIKQMQAMCQTLHHLADCCYGNKDPQCFILDSLAELTPTQS</sequence>
<dbReference type="PANTHER" id="PTHR30204:SF94">
    <property type="entry name" value="HEAVY METAL-DEPENDENT TRANSCRIPTIONAL REGULATOR HI_0293-RELATED"/>
    <property type="match status" value="1"/>
</dbReference>
<dbReference type="RefSeq" id="WP_345491450.1">
    <property type="nucleotide sequence ID" value="NZ_BAABHY010000005.1"/>
</dbReference>